<dbReference type="AlphaFoldDB" id="A0A9W7WVD1"/>
<keyword evidence="4 12" id="KW-0716">Sensory transduction</keyword>
<comment type="similarity">
    <text evidence="2 11">Belongs to the G-protein coupled receptor T2R family.</text>
</comment>
<dbReference type="GO" id="GO:0016020">
    <property type="term" value="C:membrane"/>
    <property type="evidence" value="ECO:0007669"/>
    <property type="project" value="UniProtKB-SubCell"/>
</dbReference>
<evidence type="ECO:0000256" key="4">
    <source>
        <dbReference type="ARBA" id="ARBA00022606"/>
    </source>
</evidence>
<dbReference type="Proteomes" id="UP001059041">
    <property type="component" value="Linkage Group LG6"/>
</dbReference>
<feature type="non-terminal residue" evidence="14">
    <location>
        <position position="1"/>
    </location>
</feature>
<evidence type="ECO:0000256" key="12">
    <source>
        <dbReference type="RuleBase" id="RU004424"/>
    </source>
</evidence>
<keyword evidence="10 12" id="KW-0807">Transducer</keyword>
<gene>
    <name evidence="14" type="ORF">IRJ41_016521</name>
</gene>
<comment type="subcellular location">
    <subcellularLocation>
        <location evidence="1 12">Membrane</location>
        <topology evidence="1 12">Multi-pass membrane protein</topology>
    </subcellularLocation>
</comment>
<feature type="transmembrane region" description="Helical" evidence="13">
    <location>
        <begin position="79"/>
        <end position="99"/>
    </location>
</feature>
<feature type="transmembrane region" description="Helical" evidence="13">
    <location>
        <begin position="6"/>
        <end position="28"/>
    </location>
</feature>
<evidence type="ECO:0000256" key="9">
    <source>
        <dbReference type="ARBA" id="ARBA00023170"/>
    </source>
</evidence>
<dbReference type="PANTHER" id="PTHR11394:SF137">
    <property type="entry name" value="C-X-C CHEMOKINE RECEPTOR TYPE 3 ISOFORM X1-RELATED"/>
    <property type="match status" value="1"/>
</dbReference>
<evidence type="ECO:0000256" key="6">
    <source>
        <dbReference type="ARBA" id="ARBA00022989"/>
    </source>
</evidence>
<protein>
    <recommendedName>
        <fullName evidence="12">Taste receptor type 2</fullName>
    </recommendedName>
</protein>
<feature type="transmembrane region" description="Helical" evidence="13">
    <location>
        <begin position="262"/>
        <end position="281"/>
    </location>
</feature>
<keyword evidence="8 12" id="KW-0472">Membrane</keyword>
<accession>A0A9W7WVD1</accession>
<feature type="transmembrane region" description="Helical" evidence="13">
    <location>
        <begin position="120"/>
        <end position="145"/>
    </location>
</feature>
<evidence type="ECO:0000313" key="15">
    <source>
        <dbReference type="Proteomes" id="UP001059041"/>
    </source>
</evidence>
<proteinExistence type="inferred from homology"/>
<name>A0A9W7WVD1_TRIRA</name>
<evidence type="ECO:0000256" key="8">
    <source>
        <dbReference type="ARBA" id="ARBA00023136"/>
    </source>
</evidence>
<keyword evidence="7 12" id="KW-0297">G-protein coupled receptor</keyword>
<dbReference type="GO" id="GO:0033038">
    <property type="term" value="F:bitter taste receptor activity"/>
    <property type="evidence" value="ECO:0007669"/>
    <property type="project" value="InterPro"/>
</dbReference>
<feature type="transmembrane region" description="Helical" evidence="13">
    <location>
        <begin position="178"/>
        <end position="200"/>
    </location>
</feature>
<dbReference type="PANTHER" id="PTHR11394">
    <property type="entry name" value="TASTE RECEPTOR TYPE 2"/>
    <property type="match status" value="1"/>
</dbReference>
<keyword evidence="6 13" id="KW-1133">Transmembrane helix</keyword>
<sequence length="300" mass="33791">EPWLFVAICGPFCFAATVVNIFFLVWLIQPAEGVTVRYPMRFLLITMLCNSAVLQFVIAVVIITVFVKPPSWLHTVSRVVIYQAFTGNFSCNSWISIFYHMSIVPHKRDIFVWIKRNITIIIYIGFISTQVLLLISLSMGTITFMQSASTTISSTANHNTTLTADKGLTMFKLSNMLFVLYCTCPLITLSISWGKTFVYLRGHLKQMGQNESFSPSQQKSQMRVTVIGMIQAAVFLPSSLWTVVAAFLYAFNLHEVVDPNRYITISICAVSNLGNLLCFGFSQSVFRVRILGLLNKKEDS</sequence>
<feature type="transmembrane region" description="Helical" evidence="13">
    <location>
        <begin position="40"/>
        <end position="67"/>
    </location>
</feature>
<organism evidence="14 15">
    <name type="scientific">Triplophysa rosa</name>
    <name type="common">Cave loach</name>
    <dbReference type="NCBI Taxonomy" id="992332"/>
    <lineage>
        <taxon>Eukaryota</taxon>
        <taxon>Metazoa</taxon>
        <taxon>Chordata</taxon>
        <taxon>Craniata</taxon>
        <taxon>Vertebrata</taxon>
        <taxon>Euteleostomi</taxon>
        <taxon>Actinopterygii</taxon>
        <taxon>Neopterygii</taxon>
        <taxon>Teleostei</taxon>
        <taxon>Ostariophysi</taxon>
        <taxon>Cypriniformes</taxon>
        <taxon>Nemacheilidae</taxon>
        <taxon>Triplophysa</taxon>
    </lineage>
</organism>
<evidence type="ECO:0000256" key="10">
    <source>
        <dbReference type="ARBA" id="ARBA00023224"/>
    </source>
</evidence>
<dbReference type="GO" id="GO:0004930">
    <property type="term" value="F:G protein-coupled receptor activity"/>
    <property type="evidence" value="ECO:0007669"/>
    <property type="project" value="UniProtKB-KW"/>
</dbReference>
<evidence type="ECO:0000313" key="14">
    <source>
        <dbReference type="EMBL" id="KAI7808910.1"/>
    </source>
</evidence>
<dbReference type="InterPro" id="IPR007960">
    <property type="entry name" value="TAS2R"/>
</dbReference>
<dbReference type="Gene3D" id="1.20.1070.10">
    <property type="entry name" value="Rhodopsin 7-helix transmembrane proteins"/>
    <property type="match status" value="1"/>
</dbReference>
<reference evidence="14" key="1">
    <citation type="submission" date="2021-02" db="EMBL/GenBank/DDBJ databases">
        <title>Comparative genomics reveals that relaxation of natural selection precedes convergent phenotypic evolution of cavefish.</title>
        <authorList>
            <person name="Peng Z."/>
        </authorList>
    </citation>
    <scope>NUCLEOTIDE SEQUENCE</scope>
    <source>
        <tissue evidence="14">Muscle</tissue>
    </source>
</reference>
<keyword evidence="9 12" id="KW-0675">Receptor</keyword>
<dbReference type="EMBL" id="JAFHDT010000006">
    <property type="protein sequence ID" value="KAI7808910.1"/>
    <property type="molecule type" value="Genomic_DNA"/>
</dbReference>
<evidence type="ECO:0000256" key="3">
    <source>
        <dbReference type="ARBA" id="ARBA00022480"/>
    </source>
</evidence>
<keyword evidence="3 12" id="KW-0919">Taste</keyword>
<evidence type="ECO:0000256" key="13">
    <source>
        <dbReference type="SAM" id="Phobius"/>
    </source>
</evidence>
<comment type="caution">
    <text evidence="14">The sequence shown here is derived from an EMBL/GenBank/DDBJ whole genome shotgun (WGS) entry which is preliminary data.</text>
</comment>
<evidence type="ECO:0000256" key="11">
    <source>
        <dbReference type="RuleBase" id="RU004423"/>
    </source>
</evidence>
<evidence type="ECO:0000256" key="5">
    <source>
        <dbReference type="ARBA" id="ARBA00022692"/>
    </source>
</evidence>
<evidence type="ECO:0000256" key="7">
    <source>
        <dbReference type="ARBA" id="ARBA00023040"/>
    </source>
</evidence>
<evidence type="ECO:0000256" key="1">
    <source>
        <dbReference type="ARBA" id="ARBA00004141"/>
    </source>
</evidence>
<evidence type="ECO:0000256" key="2">
    <source>
        <dbReference type="ARBA" id="ARBA00007376"/>
    </source>
</evidence>
<dbReference type="Pfam" id="PF05296">
    <property type="entry name" value="TAS2R"/>
    <property type="match status" value="1"/>
</dbReference>
<dbReference type="SUPFAM" id="SSF81321">
    <property type="entry name" value="Family A G protein-coupled receptor-like"/>
    <property type="match status" value="1"/>
</dbReference>
<keyword evidence="5 12" id="KW-0812">Transmembrane</keyword>
<feature type="transmembrane region" description="Helical" evidence="13">
    <location>
        <begin position="226"/>
        <end position="250"/>
    </location>
</feature>
<keyword evidence="15" id="KW-1185">Reference proteome</keyword>